<dbReference type="AlphaFoldDB" id="A0AAN8S6B5"/>
<feature type="compositionally biased region" description="Polar residues" evidence="1">
    <location>
        <begin position="39"/>
        <end position="50"/>
    </location>
</feature>
<sequence>MAYLPYRMHGSGGFHLPIIDIVQTFNSPSRAVRRLNPTKAATSHSSKGLYSSQSQDDKSDSSSKKSASQSCFTKELVLKDTGRDKYRKNSIPSKTQLFKSHRTNNQIGTAKDKTRNGDSKCLRILFKAAKGQNVVDRNDEPEEEEIICLAAKSSVAVKRKASFVVSSNITEPHIL</sequence>
<name>A0AAN8S6B5_POLSC</name>
<organism evidence="2 3">
    <name type="scientific">Polyplax serrata</name>
    <name type="common">Common mouse louse</name>
    <dbReference type="NCBI Taxonomy" id="468196"/>
    <lineage>
        <taxon>Eukaryota</taxon>
        <taxon>Metazoa</taxon>
        <taxon>Ecdysozoa</taxon>
        <taxon>Arthropoda</taxon>
        <taxon>Hexapoda</taxon>
        <taxon>Insecta</taxon>
        <taxon>Pterygota</taxon>
        <taxon>Neoptera</taxon>
        <taxon>Paraneoptera</taxon>
        <taxon>Psocodea</taxon>
        <taxon>Troctomorpha</taxon>
        <taxon>Phthiraptera</taxon>
        <taxon>Anoplura</taxon>
        <taxon>Polyplacidae</taxon>
        <taxon>Polyplax</taxon>
    </lineage>
</organism>
<dbReference type="EMBL" id="JAWJWE010000007">
    <property type="protein sequence ID" value="KAK6632609.1"/>
    <property type="molecule type" value="Genomic_DNA"/>
</dbReference>
<evidence type="ECO:0000256" key="1">
    <source>
        <dbReference type="SAM" id="MobiDB-lite"/>
    </source>
</evidence>
<evidence type="ECO:0000313" key="2">
    <source>
        <dbReference type="EMBL" id="KAK6632609.1"/>
    </source>
</evidence>
<reference evidence="2 3" key="1">
    <citation type="submission" date="2023-10" db="EMBL/GenBank/DDBJ databases">
        <title>Genomes of two closely related lineages of the louse Polyplax serrata with different host specificities.</title>
        <authorList>
            <person name="Martinu J."/>
            <person name="Tarabai H."/>
            <person name="Stefka J."/>
            <person name="Hypsa V."/>
        </authorList>
    </citation>
    <scope>NUCLEOTIDE SEQUENCE [LARGE SCALE GENOMIC DNA]</scope>
    <source>
        <strain evidence="2">HR10_N</strain>
    </source>
</reference>
<gene>
    <name evidence="2" type="ORF">RUM43_013377</name>
</gene>
<dbReference type="Proteomes" id="UP001372834">
    <property type="component" value="Unassembled WGS sequence"/>
</dbReference>
<proteinExistence type="predicted"/>
<comment type="caution">
    <text evidence="2">The sequence shown here is derived from an EMBL/GenBank/DDBJ whole genome shotgun (WGS) entry which is preliminary data.</text>
</comment>
<evidence type="ECO:0000313" key="3">
    <source>
        <dbReference type="Proteomes" id="UP001372834"/>
    </source>
</evidence>
<accession>A0AAN8S6B5</accession>
<feature type="region of interest" description="Disordered" evidence="1">
    <location>
        <begin position="34"/>
        <end position="70"/>
    </location>
</feature>
<protein>
    <submittedName>
        <fullName evidence="2">Uncharacterized protein</fullName>
    </submittedName>
</protein>